<keyword evidence="2" id="KW-0812">Transmembrane</keyword>
<feature type="region of interest" description="Disordered" evidence="1">
    <location>
        <begin position="1"/>
        <end position="24"/>
    </location>
</feature>
<keyword evidence="2" id="KW-1133">Transmembrane helix</keyword>
<evidence type="ECO:0008006" key="5">
    <source>
        <dbReference type="Google" id="ProtNLM"/>
    </source>
</evidence>
<evidence type="ECO:0000256" key="2">
    <source>
        <dbReference type="SAM" id="Phobius"/>
    </source>
</evidence>
<feature type="transmembrane region" description="Helical" evidence="2">
    <location>
        <begin position="176"/>
        <end position="199"/>
    </location>
</feature>
<evidence type="ECO:0000256" key="1">
    <source>
        <dbReference type="SAM" id="MobiDB-lite"/>
    </source>
</evidence>
<keyword evidence="2" id="KW-0472">Membrane</keyword>
<feature type="transmembrane region" description="Helical" evidence="2">
    <location>
        <begin position="57"/>
        <end position="76"/>
    </location>
</feature>
<evidence type="ECO:0000313" key="4">
    <source>
        <dbReference type="Proteomes" id="UP001320420"/>
    </source>
</evidence>
<sequence length="208" mass="21923">MSASGPYSNEDAKDHKVEMGADSQMAADENPKLGEVLEDNEVFQSGAGQADFRALGWMRTAIILMKLCFATGVLTIPSAFGQVGYGPGIVLLFIWGALCTFHNIADAAGVMGGPIAREVASVLFLLTWILATGSSLLGLAQGLKILANGKVCTVVWTLIAALCTALSASVRTLGKLAILTWIGFASIFTAVFIVVWLRVNANVHAGHR</sequence>
<feature type="transmembrane region" description="Helical" evidence="2">
    <location>
        <begin position="151"/>
        <end position="170"/>
    </location>
</feature>
<comment type="caution">
    <text evidence="3">The sequence shown here is derived from an EMBL/GenBank/DDBJ whole genome shotgun (WGS) entry which is preliminary data.</text>
</comment>
<feature type="transmembrane region" description="Helical" evidence="2">
    <location>
        <begin position="119"/>
        <end position="139"/>
    </location>
</feature>
<dbReference type="AlphaFoldDB" id="A0AAN9UYJ4"/>
<protein>
    <recommendedName>
        <fullName evidence="5">Amino acid transporter transmembrane domain-containing protein</fullName>
    </recommendedName>
</protein>
<feature type="transmembrane region" description="Helical" evidence="2">
    <location>
        <begin position="83"/>
        <end position="104"/>
    </location>
</feature>
<accession>A0AAN9UYJ4</accession>
<proteinExistence type="predicted"/>
<organism evidence="3 4">
    <name type="scientific">Diatrype stigma</name>
    <dbReference type="NCBI Taxonomy" id="117547"/>
    <lineage>
        <taxon>Eukaryota</taxon>
        <taxon>Fungi</taxon>
        <taxon>Dikarya</taxon>
        <taxon>Ascomycota</taxon>
        <taxon>Pezizomycotina</taxon>
        <taxon>Sordariomycetes</taxon>
        <taxon>Xylariomycetidae</taxon>
        <taxon>Xylariales</taxon>
        <taxon>Diatrypaceae</taxon>
        <taxon>Diatrype</taxon>
    </lineage>
</organism>
<name>A0AAN9UYJ4_9PEZI</name>
<keyword evidence="4" id="KW-1185">Reference proteome</keyword>
<dbReference type="EMBL" id="JAKJXP020000001">
    <property type="protein sequence ID" value="KAK7757944.1"/>
    <property type="molecule type" value="Genomic_DNA"/>
</dbReference>
<reference evidence="3 4" key="1">
    <citation type="submission" date="2024-02" db="EMBL/GenBank/DDBJ databases">
        <title>De novo assembly and annotation of 12 fungi associated with fruit tree decline syndrome in Ontario, Canada.</title>
        <authorList>
            <person name="Sulman M."/>
            <person name="Ellouze W."/>
            <person name="Ilyukhin E."/>
        </authorList>
    </citation>
    <scope>NUCLEOTIDE SEQUENCE [LARGE SCALE GENOMIC DNA]</scope>
    <source>
        <strain evidence="3 4">M11/M66-122</strain>
    </source>
</reference>
<gene>
    <name evidence="3" type="ORF">SLS62_000322</name>
</gene>
<dbReference type="Proteomes" id="UP001320420">
    <property type="component" value="Unassembled WGS sequence"/>
</dbReference>
<feature type="compositionally biased region" description="Basic and acidic residues" evidence="1">
    <location>
        <begin position="10"/>
        <end position="19"/>
    </location>
</feature>
<evidence type="ECO:0000313" key="3">
    <source>
        <dbReference type="EMBL" id="KAK7757944.1"/>
    </source>
</evidence>